<gene>
    <name evidence="7 8" type="ordered locus">At2g24040</name>
    <name evidence="8" type="ORF">T29E15.24</name>
    <name evidence="8" type="ORF">T29E15_24</name>
</gene>
<evidence type="ECO:0000256" key="2">
    <source>
        <dbReference type="ARBA" id="ARBA00009530"/>
    </source>
</evidence>
<feature type="chain" id="PRO_5010209834" evidence="6">
    <location>
        <begin position="24"/>
        <end position="51"/>
    </location>
</feature>
<evidence type="ECO:0000256" key="5">
    <source>
        <dbReference type="ARBA" id="ARBA00023136"/>
    </source>
</evidence>
<keyword evidence="4" id="KW-1133">Transmembrane helix</keyword>
<keyword evidence="6" id="KW-0732">Signal</keyword>
<dbReference type="Pfam" id="PF01679">
    <property type="entry name" value="Pmp3"/>
    <property type="match status" value="1"/>
</dbReference>
<name>A0A1P8AY72_ARATH</name>
<sequence>MASSCELCCEIFIAILLPPVGVCLRHGCCTLKKLAQQSLKWKRKKKTLFFL</sequence>
<organism evidence="8 9">
    <name type="scientific">Arabidopsis thaliana</name>
    <name type="common">Mouse-ear cress</name>
    <dbReference type="NCBI Taxonomy" id="3702"/>
    <lineage>
        <taxon>Eukaryota</taxon>
        <taxon>Viridiplantae</taxon>
        <taxon>Streptophyta</taxon>
        <taxon>Embryophyta</taxon>
        <taxon>Tracheophyta</taxon>
        <taxon>Spermatophyta</taxon>
        <taxon>Magnoliopsida</taxon>
        <taxon>eudicotyledons</taxon>
        <taxon>Gunneridae</taxon>
        <taxon>Pentapetalae</taxon>
        <taxon>rosids</taxon>
        <taxon>malvids</taxon>
        <taxon>Brassicales</taxon>
        <taxon>Brassicaceae</taxon>
        <taxon>Camelineae</taxon>
        <taxon>Arabidopsis</taxon>
    </lineage>
</organism>
<evidence type="ECO:0000313" key="8">
    <source>
        <dbReference type="EMBL" id="ANM61595.1"/>
    </source>
</evidence>
<feature type="signal peptide" evidence="6">
    <location>
        <begin position="1"/>
        <end position="23"/>
    </location>
</feature>
<dbReference type="EMBL" id="CP002685">
    <property type="protein sequence ID" value="ANM61595.1"/>
    <property type="molecule type" value="Genomic_DNA"/>
</dbReference>
<comment type="subcellular location">
    <subcellularLocation>
        <location evidence="1">Membrane</location>
    </subcellularLocation>
</comment>
<protein>
    <submittedName>
        <fullName evidence="8">Low temperature and salt responsive protein family</fullName>
    </submittedName>
</protein>
<dbReference type="Proteomes" id="UP000006548">
    <property type="component" value="Chromosome 2"/>
</dbReference>
<dbReference type="TAIR" id="AT2G24040"/>
<dbReference type="OrthoDB" id="2802411at2759"/>
<evidence type="ECO:0000256" key="6">
    <source>
        <dbReference type="SAM" id="SignalP"/>
    </source>
</evidence>
<comment type="similarity">
    <text evidence="2">Belongs to the UPF0057 (PMP3) family.</text>
</comment>
<reference evidence="8 9" key="1">
    <citation type="journal article" date="1999" name="Nature">
        <title>Sequence and analysis of chromosome 2 of the plant Arabidopsis thaliana.</title>
        <authorList>
            <person name="Lin X."/>
            <person name="Kaul S."/>
            <person name="Rounsley S."/>
            <person name="Shea T.P."/>
            <person name="Benito M.I."/>
            <person name="Town C.D."/>
            <person name="Fujii C.Y."/>
            <person name="Mason T."/>
            <person name="Bowman C.L."/>
            <person name="Barnstead M."/>
            <person name="Feldblyum T.V."/>
            <person name="Buell C.R."/>
            <person name="Ketchum K.A."/>
            <person name="Lee J."/>
            <person name="Ronning C.M."/>
            <person name="Koo H.L."/>
            <person name="Moffat K.S."/>
            <person name="Cronin L.A."/>
            <person name="Shen M."/>
            <person name="Pai G."/>
            <person name="Van Aken S."/>
            <person name="Umayam L."/>
            <person name="Tallon L.J."/>
            <person name="Gill J.E."/>
            <person name="Adams M.D."/>
            <person name="Carrera A.J."/>
            <person name="Creasy T.H."/>
            <person name="Goodman H.M."/>
            <person name="Somerville C.R."/>
            <person name="Copenhaver G.P."/>
            <person name="Preuss D."/>
            <person name="Nierman W.C."/>
            <person name="White O."/>
            <person name="Eisen J.A."/>
            <person name="Salzberg S.L."/>
            <person name="Fraser C.M."/>
            <person name="Venter J.C."/>
        </authorList>
    </citation>
    <scope>NUCLEOTIDE SEQUENCE [LARGE SCALE GENOMIC DNA]</scope>
    <source>
        <strain evidence="9">cv. Columbia</strain>
    </source>
</reference>
<evidence type="ECO:0000256" key="4">
    <source>
        <dbReference type="ARBA" id="ARBA00022989"/>
    </source>
</evidence>
<evidence type="ECO:0000313" key="9">
    <source>
        <dbReference type="Proteomes" id="UP000006548"/>
    </source>
</evidence>
<evidence type="ECO:0000256" key="1">
    <source>
        <dbReference type="ARBA" id="ARBA00004370"/>
    </source>
</evidence>
<reference evidence="9" key="2">
    <citation type="journal article" date="2017" name="Plant J.">
        <title>Araport11: a complete reannotation of the Arabidopsis thaliana reference genome.</title>
        <authorList>
            <person name="Cheng C.Y."/>
            <person name="Krishnakumar V."/>
            <person name="Chan A.P."/>
            <person name="Thibaud-Nissen F."/>
            <person name="Schobel S."/>
            <person name="Town C.D."/>
        </authorList>
    </citation>
    <scope>GENOME REANNOTATION</scope>
    <source>
        <strain evidence="9">cv. Columbia</strain>
    </source>
</reference>
<dbReference type="Araport" id="AT2G24040"/>
<evidence type="ECO:0000313" key="7">
    <source>
        <dbReference type="Araport" id="AT2G24040"/>
    </source>
</evidence>
<dbReference type="PROSITE" id="PS01309">
    <property type="entry name" value="UPF0057"/>
    <property type="match status" value="1"/>
</dbReference>
<keyword evidence="3" id="KW-0812">Transmembrane</keyword>
<dbReference type="GeneID" id="816938"/>
<dbReference type="ExpressionAtlas" id="A0A1P8AY72">
    <property type="expression patterns" value="baseline and differential"/>
</dbReference>
<proteinExistence type="inferred from homology"/>
<evidence type="ECO:0000256" key="3">
    <source>
        <dbReference type="ARBA" id="ARBA00022692"/>
    </source>
</evidence>
<accession>A0A1P8AY72</accession>
<keyword evidence="9" id="KW-1185">Reference proteome</keyword>
<dbReference type="GO" id="GO:0016020">
    <property type="term" value="C:membrane"/>
    <property type="evidence" value="ECO:0007669"/>
    <property type="project" value="UniProtKB-SubCell"/>
</dbReference>
<dbReference type="AlphaFoldDB" id="A0A1P8AY72"/>
<dbReference type="InterPro" id="IPR000612">
    <property type="entry name" value="PMP3"/>
</dbReference>
<keyword evidence="5" id="KW-0472">Membrane</keyword>